<dbReference type="EMBL" id="AFRZ01000001">
    <property type="protein sequence ID" value="EHP30336.1"/>
    <property type="molecule type" value="Genomic_DNA"/>
</dbReference>
<dbReference type="PROSITE" id="PS51257">
    <property type="entry name" value="PROKAR_LIPOPROTEIN"/>
    <property type="match status" value="1"/>
</dbReference>
<reference evidence="1 2" key="1">
    <citation type="journal article" date="2012" name="Proc. Natl. Acad. Sci. U.S.A.">
        <title>Genome and physiology of a model Epsilonproteobacterium responsible for sulfide detoxification in marine oxygen depletion zones.</title>
        <authorList>
            <person name="Grote J."/>
            <person name="Schott T."/>
            <person name="Bruckner C.G."/>
            <person name="Glockner F.O."/>
            <person name="Jost G."/>
            <person name="Teeling H."/>
            <person name="Labrenz M."/>
            <person name="Jurgens K."/>
        </authorList>
    </citation>
    <scope>NUCLEOTIDE SEQUENCE [LARGE SCALE GENOMIC DNA]</scope>
    <source>
        <strain evidence="1 2">GD1</strain>
    </source>
</reference>
<protein>
    <recommendedName>
        <fullName evidence="3">FAD/FMN-containing dehydrogenases</fullName>
    </recommendedName>
</protein>
<dbReference type="PATRIC" id="fig|929558.5.peg.1808"/>
<accession>B6BII1</accession>
<evidence type="ECO:0000313" key="2">
    <source>
        <dbReference type="Proteomes" id="UP000006431"/>
    </source>
</evidence>
<comment type="caution">
    <text evidence="1">The sequence shown here is derived from an EMBL/GenBank/DDBJ whole genome shotgun (WGS) entry which is preliminary data.</text>
</comment>
<dbReference type="eggNOG" id="ENOG5031D9H">
    <property type="taxonomic scope" value="Bacteria"/>
</dbReference>
<dbReference type="HOGENOM" id="CLU_120464_1_0_7"/>
<name>B6BII1_SULGG</name>
<proteinExistence type="predicted"/>
<dbReference type="OrthoDB" id="5340260at2"/>
<evidence type="ECO:0000313" key="1">
    <source>
        <dbReference type="EMBL" id="EHP30336.1"/>
    </source>
</evidence>
<dbReference type="Proteomes" id="UP000006431">
    <property type="component" value="Unassembled WGS sequence"/>
</dbReference>
<sequence>MKKIIVGLIVALLFLGCSSKDVEEQAVEPKIVVGKSLSDMNLNDQFEKAQPLDATTKKVIFAFSKDIAHICNDYFVTQSPTYLSENNTQFVADVSAAPSLIRSMFILPGLKDFKHTVLLLDDKKVAAPYRVDMNVEKIVVAYIDNKSITEIVTISSEDELKKVIEAK</sequence>
<keyword evidence="2" id="KW-1185">Reference proteome</keyword>
<gene>
    <name evidence="1" type="ORF">SMGD1_1813</name>
</gene>
<accession>H1FVM3</accession>
<dbReference type="RefSeq" id="WP_008336864.1">
    <property type="nucleotide sequence ID" value="NZ_AFRZ01000001.1"/>
</dbReference>
<organism evidence="1 2">
    <name type="scientific">Sulfurimonas gotlandica (strain DSM 19862 / JCM 16533 / GD1)</name>
    <dbReference type="NCBI Taxonomy" id="929558"/>
    <lineage>
        <taxon>Bacteria</taxon>
        <taxon>Pseudomonadati</taxon>
        <taxon>Campylobacterota</taxon>
        <taxon>Epsilonproteobacteria</taxon>
        <taxon>Campylobacterales</taxon>
        <taxon>Sulfurimonadaceae</taxon>
        <taxon>Sulfurimonas</taxon>
    </lineage>
</organism>
<evidence type="ECO:0008006" key="3">
    <source>
        <dbReference type="Google" id="ProtNLM"/>
    </source>
</evidence>
<dbReference type="AlphaFoldDB" id="B6BII1"/>
<dbReference type="STRING" id="929558.SMGD1_1813"/>